<dbReference type="InParanoid" id="R4G7Z4"/>
<dbReference type="EnsemblMetazoa" id="RPRC013691-RA">
    <property type="protein sequence ID" value="RPRC013691-PA"/>
    <property type="gene ID" value="RPRC013691"/>
</dbReference>
<feature type="compositionally biased region" description="Acidic residues" evidence="1">
    <location>
        <begin position="527"/>
        <end position="537"/>
    </location>
</feature>
<sequence>MDKLDLTMSNSANSKARQQMQNVRKELKGRTHFHDFEAERLLHMYWKMTQIARMNVVEFQFFLYHVFGMTNSYMIKLIYNFLKEKKLTEGHSRIGPAQFVIMLSIFCRGSLEEKISFAFRVYDQGAGFLSEETVMKYIRRTFYKKGMQNRLIDYEPKEYFSYILQMFDPYDEKKISYNRFKEAILEQPPLLQALGQIFPDRLAVYTFLTTFTHLVTTHHVKFIYEKETDTAAEGPAAREKNLLKLQMAPFSQDHLNEIFNKIIEEASFKVEERESEVDEDEEQEVVKQVNILDDEDIDEYIYDDEDYDEEDLMEDDEVESIEAGDEEEVIVEEEVSEEEEMEKEVEAVTADSTGVELEVQDELKELSMDLDEKDSSTSDEEFEDATETIDLGREDLLLEVSSSYECGIESMGGIESDEEIIGEEESNTEEESKEVSGSEETTVDDERTEECGKDDTTEAVEEKKESLTTMSEDDFEDEEEKQSFKEIDFDEKKKKKEKKTAADKPKEGDKGRKKMGRRKEVASVVTEELETDEDEME</sequence>
<reference evidence="2" key="1">
    <citation type="submission" date="2013-04" db="EMBL/GenBank/DDBJ databases">
        <title>An insight into the transcriptome of the digestive tract of the blood sucking bug, Rhodnius prolixus.</title>
        <authorList>
            <person name="Ribeiro J.M.C."/>
            <person name="Genta F.A."/>
            <person name="Sorgine M.H.F."/>
            <person name="Paiva-Silva G.O."/>
            <person name="Majerowicz D."/>
            <person name="Medeiros M."/>
            <person name="Koerich L."/>
            <person name="Terra W.R."/>
            <person name="Ferreira C."/>
            <person name="Pimentel A.C."/>
            <person name="Bisch P.M."/>
            <person name="Diniz M.M.P."/>
            <person name="Nascimento R."/>
            <person name="Salmon D."/>
            <person name="Silber A.M."/>
            <person name="Alves M."/>
            <person name="Oliveira M.F."/>
            <person name="Gondim K.C."/>
            <person name="Silva Neto M.A.C."/>
            <person name="Atella G.C."/>
            <person name="Araujo H."/>
            <person name="Dias F.S."/>
            <person name="Polycarpo C.R."/>
            <person name="Fampa P."/>
            <person name="Melo A.C."/>
            <person name="Tanaka A.S."/>
            <person name="Balczun C."/>
            <person name="Oliveira J.H.M."/>
            <person name="Goncalves R."/>
            <person name="Lazoski C."/>
            <person name="Pereira M.A."/>
            <person name="Rivera-Pomar R."/>
            <person name="Diambra L."/>
            <person name="Schaub G.A."/>
            <person name="Garcia E.S."/>
            <person name="Azambuja P."/>
            <person name="Braz G.R.C."/>
            <person name="Oliveira P.L."/>
        </authorList>
    </citation>
    <scope>NUCLEOTIDE SEQUENCE</scope>
</reference>
<dbReference type="Proteomes" id="UP000015103">
    <property type="component" value="Unassembled WGS sequence"/>
</dbReference>
<reference evidence="4" key="2">
    <citation type="submission" date="2015-04" db="EMBL/GenBank/DDBJ databases">
        <authorList>
            <person name="Wilson R.K."/>
            <person name="Warren W."/>
            <person name="Dotson E."/>
            <person name="Oliveira P.L."/>
        </authorList>
    </citation>
    <scope>NUCLEOTIDE SEQUENCE</scope>
</reference>
<dbReference type="AlphaFoldDB" id="R4G7Z4"/>
<feature type="compositionally biased region" description="Basic and acidic residues" evidence="1">
    <location>
        <begin position="449"/>
        <end position="466"/>
    </location>
</feature>
<dbReference type="STRING" id="13249.R4G7Z4"/>
<dbReference type="EMBL" id="GAHY01001867">
    <property type="protein sequence ID" value="JAA75643.1"/>
    <property type="molecule type" value="mRNA"/>
</dbReference>
<feature type="region of interest" description="Disordered" evidence="1">
    <location>
        <begin position="365"/>
        <end position="390"/>
    </location>
</feature>
<name>R4G7Z4_RHOPR</name>
<dbReference type="eggNOG" id="KOG0034">
    <property type="taxonomic scope" value="Eukaryota"/>
</dbReference>
<dbReference type="EMBL" id="ACPB03013752">
    <property type="status" value="NOT_ANNOTATED_CDS"/>
    <property type="molecule type" value="Genomic_DNA"/>
</dbReference>
<feature type="compositionally biased region" description="Acidic residues" evidence="1">
    <location>
        <begin position="415"/>
        <end position="432"/>
    </location>
</feature>
<evidence type="ECO:0000313" key="2">
    <source>
        <dbReference type="EMBL" id="JAA75643.1"/>
    </source>
</evidence>
<dbReference type="EMBL" id="ACPB03013751">
    <property type="status" value="NOT_ANNOTATED_CDS"/>
    <property type="molecule type" value="Genomic_DNA"/>
</dbReference>
<feature type="region of interest" description="Disordered" evidence="1">
    <location>
        <begin position="335"/>
        <end position="354"/>
    </location>
</feature>
<organism evidence="2">
    <name type="scientific">Rhodnius prolixus</name>
    <name type="common">Triatomid bug</name>
    <dbReference type="NCBI Taxonomy" id="13249"/>
    <lineage>
        <taxon>Eukaryota</taxon>
        <taxon>Metazoa</taxon>
        <taxon>Ecdysozoa</taxon>
        <taxon>Arthropoda</taxon>
        <taxon>Hexapoda</taxon>
        <taxon>Insecta</taxon>
        <taxon>Pterygota</taxon>
        <taxon>Neoptera</taxon>
        <taxon>Paraneoptera</taxon>
        <taxon>Hemiptera</taxon>
        <taxon>Heteroptera</taxon>
        <taxon>Panheteroptera</taxon>
        <taxon>Cimicomorpha</taxon>
        <taxon>Reduviidae</taxon>
        <taxon>Triatominae</taxon>
        <taxon>Rhodnius</taxon>
    </lineage>
</organism>
<dbReference type="Gene3D" id="1.10.238.10">
    <property type="entry name" value="EF-hand"/>
    <property type="match status" value="1"/>
</dbReference>
<evidence type="ECO:0000256" key="1">
    <source>
        <dbReference type="SAM" id="MobiDB-lite"/>
    </source>
</evidence>
<feature type="compositionally biased region" description="Basic and acidic residues" evidence="1">
    <location>
        <begin position="481"/>
        <end position="492"/>
    </location>
</feature>
<accession>R4G7Z4</accession>
<reference evidence="3" key="3">
    <citation type="submission" date="2015-05" db="UniProtKB">
        <authorList>
            <consortium name="EnsemblMetazoa"/>
        </authorList>
    </citation>
    <scope>IDENTIFICATION</scope>
</reference>
<feature type="compositionally biased region" description="Acidic residues" evidence="1">
    <location>
        <begin position="471"/>
        <end position="480"/>
    </location>
</feature>
<keyword evidence="4" id="KW-1185">Reference proteome</keyword>
<dbReference type="EMBL" id="ACPB03013753">
    <property type="status" value="NOT_ANNOTATED_CDS"/>
    <property type="molecule type" value="Genomic_DNA"/>
</dbReference>
<dbReference type="SUPFAM" id="SSF47473">
    <property type="entry name" value="EF-hand"/>
    <property type="match status" value="1"/>
</dbReference>
<feature type="region of interest" description="Disordered" evidence="1">
    <location>
        <begin position="408"/>
        <end position="537"/>
    </location>
</feature>
<dbReference type="HOGENOM" id="CLU_507469_0_0_1"/>
<proteinExistence type="evidence at transcript level"/>
<dbReference type="InterPro" id="IPR011992">
    <property type="entry name" value="EF-hand-dom_pair"/>
</dbReference>
<feature type="compositionally biased region" description="Basic and acidic residues" evidence="1">
    <location>
        <begin position="499"/>
        <end position="510"/>
    </location>
</feature>
<feature type="compositionally biased region" description="Acidic residues" evidence="1">
    <location>
        <begin position="368"/>
        <end position="387"/>
    </location>
</feature>
<dbReference type="VEuPathDB" id="VectorBase:RPRC013691"/>
<evidence type="ECO:0000313" key="4">
    <source>
        <dbReference type="Proteomes" id="UP000015103"/>
    </source>
</evidence>
<protein>
    <submittedName>
        <fullName evidence="2 3">Putative very acidic protein</fullName>
    </submittedName>
</protein>
<evidence type="ECO:0000313" key="3">
    <source>
        <dbReference type="EnsemblMetazoa" id="RPRC013691-PA"/>
    </source>
</evidence>